<dbReference type="InterPro" id="IPR000152">
    <property type="entry name" value="EGF-type_Asp/Asn_hydroxyl_site"/>
</dbReference>
<evidence type="ECO:0000259" key="6">
    <source>
        <dbReference type="PROSITE" id="PS01186"/>
    </source>
</evidence>
<dbReference type="PROSITE" id="PS00010">
    <property type="entry name" value="ASX_HYDROXYL"/>
    <property type="match status" value="1"/>
</dbReference>
<keyword evidence="2" id="KW-0677">Repeat</keyword>
<feature type="region of interest" description="Disordered" evidence="4">
    <location>
        <begin position="361"/>
        <end position="380"/>
    </location>
</feature>
<dbReference type="PANTHER" id="PTHR24023">
    <property type="entry name" value="COLLAGEN ALPHA"/>
    <property type="match status" value="1"/>
</dbReference>
<evidence type="ECO:0000256" key="3">
    <source>
        <dbReference type="ARBA" id="ARBA00023157"/>
    </source>
</evidence>
<keyword evidence="8" id="KW-1185">Reference proteome</keyword>
<feature type="signal peptide" evidence="5">
    <location>
        <begin position="1"/>
        <end position="29"/>
    </location>
</feature>
<dbReference type="SMART" id="SM00181">
    <property type="entry name" value="EGF"/>
    <property type="match status" value="2"/>
</dbReference>
<dbReference type="RefSeq" id="XP_038071491.1">
    <property type="nucleotide sequence ID" value="XM_038215563.1"/>
</dbReference>
<dbReference type="GeneID" id="119740298"/>
<dbReference type="PANTHER" id="PTHR24023:SF1082">
    <property type="entry name" value="COLLAGEN TRIPLE HELIX REPEAT"/>
    <property type="match status" value="1"/>
</dbReference>
<evidence type="ECO:0000256" key="2">
    <source>
        <dbReference type="ARBA" id="ARBA00022737"/>
    </source>
</evidence>
<evidence type="ECO:0000313" key="8">
    <source>
        <dbReference type="Proteomes" id="UP000887568"/>
    </source>
</evidence>
<dbReference type="InterPro" id="IPR050149">
    <property type="entry name" value="Collagen_superfamily"/>
</dbReference>
<dbReference type="InterPro" id="IPR001881">
    <property type="entry name" value="EGF-like_Ca-bd_dom"/>
</dbReference>
<dbReference type="InterPro" id="IPR000742">
    <property type="entry name" value="EGF"/>
</dbReference>
<keyword evidence="5" id="KW-0732">Signal</keyword>
<organism evidence="7 8">
    <name type="scientific">Patiria miniata</name>
    <name type="common">Bat star</name>
    <name type="synonym">Asterina miniata</name>
    <dbReference type="NCBI Taxonomy" id="46514"/>
    <lineage>
        <taxon>Eukaryota</taxon>
        <taxon>Metazoa</taxon>
        <taxon>Echinodermata</taxon>
        <taxon>Eleutherozoa</taxon>
        <taxon>Asterozoa</taxon>
        <taxon>Asteroidea</taxon>
        <taxon>Valvatacea</taxon>
        <taxon>Valvatida</taxon>
        <taxon>Asterinidae</taxon>
        <taxon>Patiria</taxon>
    </lineage>
</organism>
<feature type="region of interest" description="Disordered" evidence="4">
    <location>
        <begin position="480"/>
        <end position="500"/>
    </location>
</feature>
<dbReference type="Pfam" id="PF01391">
    <property type="entry name" value="Collagen"/>
    <property type="match status" value="1"/>
</dbReference>
<feature type="region of interest" description="Disordered" evidence="4">
    <location>
        <begin position="421"/>
        <end position="446"/>
    </location>
</feature>
<feature type="region of interest" description="Disordered" evidence="4">
    <location>
        <begin position="237"/>
        <end position="336"/>
    </location>
</feature>
<dbReference type="GO" id="GO:0031012">
    <property type="term" value="C:extracellular matrix"/>
    <property type="evidence" value="ECO:0007669"/>
    <property type="project" value="TreeGrafter"/>
</dbReference>
<dbReference type="PROSITE" id="PS01186">
    <property type="entry name" value="EGF_2"/>
    <property type="match status" value="1"/>
</dbReference>
<feature type="domain" description="EGF-like" evidence="6">
    <location>
        <begin position="152"/>
        <end position="167"/>
    </location>
</feature>
<dbReference type="OMA" id="EHPYCED"/>
<evidence type="ECO:0000313" key="7">
    <source>
        <dbReference type="EnsemblMetazoa" id="XP_038071491.1"/>
    </source>
</evidence>
<dbReference type="PROSITE" id="PS01187">
    <property type="entry name" value="EGF_CA"/>
    <property type="match status" value="1"/>
</dbReference>
<proteinExistence type="predicted"/>
<accession>A0A914B5H3</accession>
<evidence type="ECO:0000256" key="5">
    <source>
        <dbReference type="SAM" id="SignalP"/>
    </source>
</evidence>
<evidence type="ECO:0000256" key="1">
    <source>
        <dbReference type="ARBA" id="ARBA00022536"/>
    </source>
</evidence>
<feature type="compositionally biased region" description="Gly residues" evidence="4">
    <location>
        <begin position="301"/>
        <end position="310"/>
    </location>
</feature>
<dbReference type="Gene3D" id="2.10.25.10">
    <property type="entry name" value="Laminin"/>
    <property type="match status" value="2"/>
</dbReference>
<dbReference type="Pfam" id="PF14670">
    <property type="entry name" value="FXa_inhibition"/>
    <property type="match status" value="1"/>
</dbReference>
<dbReference type="GO" id="GO:0005509">
    <property type="term" value="F:calcium ion binding"/>
    <property type="evidence" value="ECO:0007669"/>
    <property type="project" value="InterPro"/>
</dbReference>
<dbReference type="CDD" id="cd00054">
    <property type="entry name" value="EGF_CA"/>
    <property type="match status" value="1"/>
</dbReference>
<dbReference type="InterPro" id="IPR018097">
    <property type="entry name" value="EGF_Ca-bd_CS"/>
</dbReference>
<reference evidence="7" key="1">
    <citation type="submission" date="2022-11" db="UniProtKB">
        <authorList>
            <consortium name="EnsemblMetazoa"/>
        </authorList>
    </citation>
    <scope>IDENTIFICATION</scope>
</reference>
<dbReference type="GO" id="GO:0005615">
    <property type="term" value="C:extracellular space"/>
    <property type="evidence" value="ECO:0007669"/>
    <property type="project" value="TreeGrafter"/>
</dbReference>
<name>A0A914B5H3_PATMI</name>
<dbReference type="InterPro" id="IPR008160">
    <property type="entry name" value="Collagen"/>
</dbReference>
<feature type="compositionally biased region" description="Low complexity" evidence="4">
    <location>
        <begin position="263"/>
        <end position="276"/>
    </location>
</feature>
<dbReference type="Gene3D" id="1.20.5.320">
    <property type="entry name" value="6-Phosphogluconate Dehydrogenase, domain 3"/>
    <property type="match status" value="1"/>
</dbReference>
<dbReference type="EnsemblMetazoa" id="XM_038215563.1">
    <property type="protein sequence ID" value="XP_038071491.1"/>
    <property type="gene ID" value="LOC119740298"/>
</dbReference>
<protein>
    <recommendedName>
        <fullName evidence="6">EGF-like domain-containing protein</fullName>
    </recommendedName>
</protein>
<evidence type="ECO:0000256" key="4">
    <source>
        <dbReference type="SAM" id="MobiDB-lite"/>
    </source>
</evidence>
<dbReference type="AlphaFoldDB" id="A0A914B5H3"/>
<feature type="chain" id="PRO_5037563962" description="EGF-like domain-containing protein" evidence="5">
    <location>
        <begin position="30"/>
        <end position="521"/>
    </location>
</feature>
<keyword evidence="3" id="KW-1015">Disulfide bond</keyword>
<dbReference type="SMART" id="SM00179">
    <property type="entry name" value="EGF_CA"/>
    <property type="match status" value="2"/>
</dbReference>
<dbReference type="Proteomes" id="UP000887568">
    <property type="component" value="Unplaced"/>
</dbReference>
<dbReference type="OrthoDB" id="9946071at2759"/>
<dbReference type="FunFam" id="2.10.25.10:FF:000010">
    <property type="entry name" value="Pro-epidermal growth factor"/>
    <property type="match status" value="1"/>
</dbReference>
<sequence length="521" mass="54231">MSSPHVLDILKQTLMSLQLLFCFVTFVAGLDTHVSADGFECPPSKMILSSYECRKWDGSIGRCTKKTCCAGYQFADGRCVSIEQDVCADAPCEQQCEDDFGRAHCTCYPGYEMNKEKYRVREHPYCEDINECSIGNGGCLHHCNNTAGSYYCSCFHGYRLDADGKSCVLEEGTNSTAHKRDIGPGNSYEGGRCQTSCSQLQSFKDAILKVQSKIIILESRLPQPPTLSTSDVLLHYNGNQQPLQPSRGPKGDNGEPGAGLPGPKGLPGLPGMPGAKGEPGPRGAAGTHGPPGVTGAPGPIGVPGGQGSKGDLGDVGPKGEAGPPGPTGPRGYMGHTGVTGALGPKGEKGSCVYARARGGLVSSSTAPKGQKGDTGEPGPMGLMGSRGLTGEKGSIGPMGPPGPPAQLMIGEANLTVDELSQMQGPKGATGPRGLSGLPGVKGEKGDSGSSELLLLIIAKMKKDIIKLQKRVFSDDHVITSTNNNERRNGSNAADDVIGTADTDLTFTSSSWTRDENEGSGN</sequence>
<keyword evidence="1" id="KW-0245">EGF-like domain</keyword>
<dbReference type="SUPFAM" id="SSF57196">
    <property type="entry name" value="EGF/Laminin"/>
    <property type="match status" value="2"/>
</dbReference>